<organism evidence="2 3">
    <name type="scientific">Shewanella eurypsychrophilus</name>
    <dbReference type="NCBI Taxonomy" id="2593656"/>
    <lineage>
        <taxon>Bacteria</taxon>
        <taxon>Pseudomonadati</taxon>
        <taxon>Pseudomonadota</taxon>
        <taxon>Gammaproteobacteria</taxon>
        <taxon>Alteromonadales</taxon>
        <taxon>Shewanellaceae</taxon>
        <taxon>Shewanella</taxon>
    </lineage>
</organism>
<dbReference type="Proteomes" id="UP000316416">
    <property type="component" value="Chromosome"/>
</dbReference>
<dbReference type="RefSeq" id="WP_142871510.1">
    <property type="nucleotide sequence ID" value="NZ_CP045503.2"/>
</dbReference>
<reference evidence="2" key="1">
    <citation type="submission" date="2021-07" db="EMBL/GenBank/DDBJ databases">
        <title>Shewanella sp. YLB-07 whole genome sequence.</title>
        <authorList>
            <person name="Yu L."/>
        </authorList>
    </citation>
    <scope>NUCLEOTIDE SEQUENCE</scope>
    <source>
        <strain evidence="2">YLB-08</strain>
    </source>
</reference>
<feature type="domain" description="NrS-1 polymerase-like helicase" evidence="1">
    <location>
        <begin position="226"/>
        <end position="333"/>
    </location>
</feature>
<evidence type="ECO:0000259" key="1">
    <source>
        <dbReference type="Pfam" id="PF19263"/>
    </source>
</evidence>
<gene>
    <name evidence="2" type="ORF">FM038_019935</name>
</gene>
<accession>A0ABX6VAC9</accession>
<name>A0ABX6VAC9_9GAMM</name>
<dbReference type="InterPro" id="IPR045455">
    <property type="entry name" value="NrS-1_pol-like_helicase"/>
</dbReference>
<dbReference type="Pfam" id="PF19263">
    <property type="entry name" value="DUF5906"/>
    <property type="match status" value="1"/>
</dbReference>
<keyword evidence="3" id="KW-1185">Reference proteome</keyword>
<dbReference type="EMBL" id="CP045503">
    <property type="protein sequence ID" value="QPG59400.1"/>
    <property type="molecule type" value="Genomic_DNA"/>
</dbReference>
<sequence>MDVEMRLAAAVNDERAAKEMLAEAKTALESASDKAAAKLEVAQCRELGVAAKNEVERLRSEVKRVAEVDREAGAQVAYGDAREVAAGLVACGWYQTNTPNGALIFKNRHSGAGMDYQAAQIRLGALEASCLAKYSKVIKHVEFRPDCGEYIDLGGGTWAINSYLDVSGGAVDELEGTAFGSSDVGMFIELCGRVWPLECDRDQGVKWLAHMVQKPEERPSVHMSVRSAHGTGKGLLFRTMDLVLHKQAVRLDSLEQYLTRFGVGDDGNLFTMVDESKSIGGGAYRALKGKMADDTNMIEKKFENAHSQRVFSRLFFASNDKGANIPIEQDDRRFYICQYAEHKVSKADSKAFGSAYSSWLESGVISDIRDYLAGIDLGDWSPHDAIETEAKREYLGLCDTGADHLIETYEFDVMNQNLWDDHAEHLGYTDGFTYQELLKNRDSHFESKLQAQGWGKNKRHSCNTSGKKAMARSRGGLNGSQVVEFVLAKCGSGRVEAGYSRC</sequence>
<evidence type="ECO:0000313" key="2">
    <source>
        <dbReference type="EMBL" id="QPG59400.1"/>
    </source>
</evidence>
<proteinExistence type="predicted"/>
<evidence type="ECO:0000313" key="3">
    <source>
        <dbReference type="Proteomes" id="UP000316416"/>
    </source>
</evidence>
<protein>
    <recommendedName>
        <fullName evidence="1">NrS-1 polymerase-like helicase domain-containing protein</fullName>
    </recommendedName>
</protein>